<dbReference type="InterPro" id="IPR000801">
    <property type="entry name" value="Esterase-like"/>
</dbReference>
<feature type="signal peptide" evidence="1">
    <location>
        <begin position="1"/>
        <end position="24"/>
    </location>
</feature>
<dbReference type="InterPro" id="IPR050583">
    <property type="entry name" value="Mycobacterial_A85_antigen"/>
</dbReference>
<feature type="chain" id="PRO_5005581509" description="Esterase" evidence="1">
    <location>
        <begin position="25"/>
        <end position="303"/>
    </location>
</feature>
<dbReference type="InterPro" id="IPR029058">
    <property type="entry name" value="AB_hydrolase_fold"/>
</dbReference>
<gene>
    <name evidence="2" type="ORF">AC244_06510</name>
</gene>
<dbReference type="GO" id="GO:0016747">
    <property type="term" value="F:acyltransferase activity, transferring groups other than amino-acyl groups"/>
    <property type="evidence" value="ECO:0007669"/>
    <property type="project" value="TreeGrafter"/>
</dbReference>
<proteinExistence type="predicted"/>
<name>A0A0L8C273_ENSAD</name>
<protein>
    <recommendedName>
        <fullName evidence="4">Esterase</fullName>
    </recommendedName>
</protein>
<organism evidence="2 3">
    <name type="scientific">Ensifer adhaerens</name>
    <name type="common">Sinorhizobium morelense</name>
    <dbReference type="NCBI Taxonomy" id="106592"/>
    <lineage>
        <taxon>Bacteria</taxon>
        <taxon>Pseudomonadati</taxon>
        <taxon>Pseudomonadota</taxon>
        <taxon>Alphaproteobacteria</taxon>
        <taxon>Hyphomicrobiales</taxon>
        <taxon>Rhizobiaceae</taxon>
        <taxon>Sinorhizobium/Ensifer group</taxon>
        <taxon>Ensifer</taxon>
    </lineage>
</organism>
<evidence type="ECO:0000313" key="2">
    <source>
        <dbReference type="EMBL" id="KOF21042.1"/>
    </source>
</evidence>
<evidence type="ECO:0008006" key="4">
    <source>
        <dbReference type="Google" id="ProtNLM"/>
    </source>
</evidence>
<dbReference type="OrthoDB" id="9764953at2"/>
<dbReference type="PANTHER" id="PTHR48098:SF1">
    <property type="entry name" value="DIACYLGLYCEROL ACYLTRANSFERASE_MYCOLYLTRANSFERASE AG85A"/>
    <property type="match status" value="1"/>
</dbReference>
<accession>A0A0L8C273</accession>
<comment type="caution">
    <text evidence="2">The sequence shown here is derived from an EMBL/GenBank/DDBJ whole genome shotgun (WGS) entry which is preliminary data.</text>
</comment>
<dbReference type="PANTHER" id="PTHR48098">
    <property type="entry name" value="ENTEROCHELIN ESTERASE-RELATED"/>
    <property type="match status" value="1"/>
</dbReference>
<dbReference type="RefSeq" id="WP_053247981.1">
    <property type="nucleotide sequence ID" value="NZ_LGAP01000002.1"/>
</dbReference>
<dbReference type="Proteomes" id="UP000037425">
    <property type="component" value="Unassembled WGS sequence"/>
</dbReference>
<reference evidence="3" key="1">
    <citation type="submission" date="2015-07" db="EMBL/GenBank/DDBJ databases">
        <title>Whole genome sequence of an Ensifer adhaerens strain isolated from a cave pool in the Wind Cave National Park.</title>
        <authorList>
            <person name="Eng W.W.H."/>
            <person name="Gan H.M."/>
            <person name="Barton H.A."/>
            <person name="Savka M.A."/>
        </authorList>
    </citation>
    <scope>NUCLEOTIDE SEQUENCE [LARGE SCALE GENOMIC DNA]</scope>
    <source>
        <strain evidence="3">SD006</strain>
    </source>
</reference>
<dbReference type="Gene3D" id="3.40.50.1820">
    <property type="entry name" value="alpha/beta hydrolase"/>
    <property type="match status" value="1"/>
</dbReference>
<dbReference type="PATRIC" id="fig|106592.7.peg.2947"/>
<dbReference type="AlphaFoldDB" id="A0A0L8C273"/>
<keyword evidence="1" id="KW-0732">Signal</keyword>
<dbReference type="Pfam" id="PF00756">
    <property type="entry name" value="Esterase"/>
    <property type="match status" value="1"/>
</dbReference>
<evidence type="ECO:0000313" key="3">
    <source>
        <dbReference type="Proteomes" id="UP000037425"/>
    </source>
</evidence>
<evidence type="ECO:0000256" key="1">
    <source>
        <dbReference type="SAM" id="SignalP"/>
    </source>
</evidence>
<dbReference type="SUPFAM" id="SSF53474">
    <property type="entry name" value="alpha/beta-Hydrolases"/>
    <property type="match status" value="1"/>
</dbReference>
<dbReference type="EMBL" id="LGAP01000002">
    <property type="protein sequence ID" value="KOF21042.1"/>
    <property type="molecule type" value="Genomic_DNA"/>
</dbReference>
<sequence length="303" mass="33914">MFKTTILAGLLVLVSLASSWAADAGTVLEGQKMPSRILGKDVEYTVYLPPKYEAGNRSYPVIYLMHGGGRGKNTDWYRFGGADRVFDRMIESGEIPAFIAVTPEGRRDTENRFNTYYMNDADGGYRWQDMFLQEFVSYIDHTYRTVPEKESRGILGLSMGGYAAIAFSFKQPEMFSAAAALSAAFRTDAQVVEMDQKGYDRRYGKAWGVGLVGRSRLNAAYHDNSVLDLVEKIPAEQISKTALYMDCGSSDDFFVGNSALHLKLQELGVEHRFMAREGGHDWAYWRSGLPEALSFVGAIFRDD</sequence>